<proteinExistence type="predicted"/>
<dbReference type="Proteomes" id="UP000011976">
    <property type="component" value="Unassembled WGS sequence"/>
</dbReference>
<evidence type="ECO:0000256" key="1">
    <source>
        <dbReference type="SAM" id="MobiDB-lite"/>
    </source>
</evidence>
<reference evidence="3" key="1">
    <citation type="journal article" date="2013" name="Genome Announc.">
        <title>Genome sequence of the basidiomycetous yeast Pseudozyma antarctica T-34, a producer of the glycolipid biosurfactants mannosylerythritol lipids.</title>
        <authorList>
            <person name="Morita T."/>
            <person name="Koike H."/>
            <person name="Koyama Y."/>
            <person name="Hagiwara H."/>
            <person name="Ito E."/>
            <person name="Fukuoka T."/>
            <person name="Imura T."/>
            <person name="Machida M."/>
            <person name="Kitamoto D."/>
        </authorList>
    </citation>
    <scope>NUCLEOTIDE SEQUENCE [LARGE SCALE GENOMIC DNA]</scope>
    <source>
        <strain evidence="3">T-34</strain>
    </source>
</reference>
<dbReference type="AlphaFoldDB" id="M9LJT2"/>
<sequence length="786" mass="88050">MPFFNGNVSSEIWIQSSRIGRHVEELKSSVNSSGRPITTIGVAGHRGQRFQLGVSKDLFPNGVTILARENMQSALIRIDLEADIAHTHHVLDPSVGRWYDRQWIVERSAWRFGDIDSLVLAFPPSTTGGGLRGLGHILIYRLAAVDEQEWKVFSSHDQLLQRFSHMTLDTAVTKKQERFTPTTPDTPVTKKREEPIEQPSMVIAPPRLMDPKPFYARRREPAVAPTPKPEHQLQVQQGAQQARPDSQRPVQPALASASDGHPLTAASAARQASPASSDSQHDDVRHIEVTRRPNKVDDDNDDLTVRPETSGPQIAPRKSLAARPVDTHFPSAPSSDHIDDAPIPESVEPSAAGDDGDVESPETPEQRTPSNEAAAAPSIDDQTPMELSCDDEDQRQPTVPTGPKETQERVAQQKTVAERPSDRQATPALSSDEDDDDTPLAPAVERRMDEAIVVDEVGDDEEQPPVARRRRSVPRRTAAARRVDASSPPPFSSDRNDGDDAEYRPSIPEPSIPEPSTPEYISPPRTTVDQPLLNLDALFLEEPPRRSGRLRERQRHQLEKAHRERLEEQERIRKAAPRRPQYPLQAHGHLKALWTRPVHGVMMARTWPMRVANNENVMAKLQDHLECIDDDEERGGRDPEDWRAPEDGVASDLWLHLRQIIGDDTHQHSQHPETGMMEDTDEENTTARPTGLLTQAAPQQRSPERRSPAKAAQKGPRRKSSPAVTIARLVLPNHGNISFAELELQQAWLQTIAGERALETLLDKRRKRWEKVYRTCALHKAYMPFL</sequence>
<feature type="compositionally biased region" description="Basic and acidic residues" evidence="1">
    <location>
        <begin position="279"/>
        <end position="297"/>
    </location>
</feature>
<feature type="region of interest" description="Disordered" evidence="1">
    <location>
        <begin position="665"/>
        <end position="724"/>
    </location>
</feature>
<feature type="compositionally biased region" description="Basic and acidic residues" evidence="1">
    <location>
        <begin position="494"/>
        <end position="503"/>
    </location>
</feature>
<name>M9LJT2_PSEA3</name>
<dbReference type="EMBL" id="DF196770">
    <property type="protein sequence ID" value="GAC71591.1"/>
    <property type="molecule type" value="Genomic_DNA"/>
</dbReference>
<organism evidence="2 3">
    <name type="scientific">Pseudozyma antarctica (strain T-34)</name>
    <name type="common">Yeast</name>
    <name type="synonym">Candida antarctica</name>
    <dbReference type="NCBI Taxonomy" id="1151754"/>
    <lineage>
        <taxon>Eukaryota</taxon>
        <taxon>Fungi</taxon>
        <taxon>Dikarya</taxon>
        <taxon>Basidiomycota</taxon>
        <taxon>Ustilaginomycotina</taxon>
        <taxon>Ustilaginomycetes</taxon>
        <taxon>Ustilaginales</taxon>
        <taxon>Ustilaginaceae</taxon>
        <taxon>Moesziomyces</taxon>
    </lineage>
</organism>
<feature type="compositionally biased region" description="Polar residues" evidence="1">
    <location>
        <begin position="686"/>
        <end position="701"/>
    </location>
</feature>
<feature type="compositionally biased region" description="Low complexity" evidence="1">
    <location>
        <begin position="232"/>
        <end position="241"/>
    </location>
</feature>
<feature type="region of interest" description="Disordered" evidence="1">
    <location>
        <begin position="174"/>
        <end position="524"/>
    </location>
</feature>
<feature type="compositionally biased region" description="Pro residues" evidence="1">
    <location>
        <begin position="507"/>
        <end position="516"/>
    </location>
</feature>
<feature type="region of interest" description="Disordered" evidence="1">
    <location>
        <begin position="545"/>
        <end position="570"/>
    </location>
</feature>
<protein>
    <submittedName>
        <fullName evidence="2">Uncharacterized protein</fullName>
    </submittedName>
</protein>
<gene>
    <name evidence="2" type="ORF">PANT_4c00017</name>
</gene>
<evidence type="ECO:0000313" key="2">
    <source>
        <dbReference type="EMBL" id="GAC71591.1"/>
    </source>
</evidence>
<evidence type="ECO:0000313" key="3">
    <source>
        <dbReference type="Proteomes" id="UP000011976"/>
    </source>
</evidence>
<accession>M9LJT2</accession>
<feature type="compositionally biased region" description="Low complexity" evidence="1">
    <location>
        <begin position="265"/>
        <end position="278"/>
    </location>
</feature>
<feature type="compositionally biased region" description="Acidic residues" evidence="1">
    <location>
        <begin position="452"/>
        <end position="463"/>
    </location>
</feature>